<gene>
    <name evidence="2" type="ORF">rCG_23617</name>
</gene>
<protein>
    <submittedName>
        <fullName evidence="2">RCG23617</fullName>
    </submittedName>
</protein>
<dbReference type="AlphaFoldDB" id="A6KPP5"/>
<feature type="compositionally biased region" description="Polar residues" evidence="1">
    <location>
        <begin position="1"/>
        <end position="25"/>
    </location>
</feature>
<reference evidence="3" key="1">
    <citation type="submission" date="2005-09" db="EMBL/GenBank/DDBJ databases">
        <authorList>
            <person name="Mural R.J."/>
            <person name="Li P.W."/>
            <person name="Adams M.D."/>
            <person name="Amanatides P.G."/>
            <person name="Baden-Tillson H."/>
            <person name="Barnstead M."/>
            <person name="Chin S.H."/>
            <person name="Dew I."/>
            <person name="Evans C.A."/>
            <person name="Ferriera S."/>
            <person name="Flanigan M."/>
            <person name="Fosler C."/>
            <person name="Glodek A."/>
            <person name="Gu Z."/>
            <person name="Holt R.A."/>
            <person name="Jennings D."/>
            <person name="Kraft C.L."/>
            <person name="Lu F."/>
            <person name="Nguyen T."/>
            <person name="Nusskern D.R."/>
            <person name="Pfannkoch C.M."/>
            <person name="Sitter C."/>
            <person name="Sutton G.G."/>
            <person name="Venter J.C."/>
            <person name="Wang Z."/>
            <person name="Woodage T."/>
            <person name="Zheng X.H."/>
            <person name="Zhong F."/>
        </authorList>
    </citation>
    <scope>NUCLEOTIDE SEQUENCE [LARGE SCALE GENOMIC DNA]</scope>
    <source>
        <strain>BN</strain>
        <strain evidence="3">Sprague-Dawley</strain>
    </source>
</reference>
<evidence type="ECO:0000313" key="3">
    <source>
        <dbReference type="Proteomes" id="UP000234681"/>
    </source>
</evidence>
<evidence type="ECO:0000313" key="2">
    <source>
        <dbReference type="EMBL" id="EDL83028.1"/>
    </source>
</evidence>
<evidence type="ECO:0000256" key="1">
    <source>
        <dbReference type="SAM" id="MobiDB-lite"/>
    </source>
</evidence>
<organism evidence="2 3">
    <name type="scientific">Rattus norvegicus</name>
    <name type="common">Rat</name>
    <dbReference type="NCBI Taxonomy" id="10116"/>
    <lineage>
        <taxon>Eukaryota</taxon>
        <taxon>Metazoa</taxon>
        <taxon>Chordata</taxon>
        <taxon>Craniata</taxon>
        <taxon>Vertebrata</taxon>
        <taxon>Euteleostomi</taxon>
        <taxon>Mammalia</taxon>
        <taxon>Eutheria</taxon>
        <taxon>Euarchontoglires</taxon>
        <taxon>Glires</taxon>
        <taxon>Rodentia</taxon>
        <taxon>Myomorpha</taxon>
        <taxon>Muroidea</taxon>
        <taxon>Muridae</taxon>
        <taxon>Murinae</taxon>
        <taxon>Rattus</taxon>
    </lineage>
</organism>
<sequence length="58" mass="6243">MLSTLNESSESPPTQQGGCYQSKTGQGLKETPGEESQVLISRKGEGQIQGRDDCEDAR</sequence>
<accession>A6KPP5</accession>
<feature type="region of interest" description="Disordered" evidence="1">
    <location>
        <begin position="1"/>
        <end position="58"/>
    </location>
</feature>
<dbReference type="Proteomes" id="UP000234681">
    <property type="component" value="Chromosome 9"/>
</dbReference>
<feature type="non-terminal residue" evidence="2">
    <location>
        <position position="58"/>
    </location>
</feature>
<dbReference type="EMBL" id="CH474081">
    <property type="protein sequence ID" value="EDL83028.1"/>
    <property type="molecule type" value="Genomic_DNA"/>
</dbReference>
<feature type="compositionally biased region" description="Basic and acidic residues" evidence="1">
    <location>
        <begin position="42"/>
        <end position="58"/>
    </location>
</feature>
<name>A6KPP5_RAT</name>
<proteinExistence type="predicted"/>